<evidence type="ECO:0000256" key="1">
    <source>
        <dbReference type="SAM" id="MobiDB-lite"/>
    </source>
</evidence>
<reference evidence="2" key="1">
    <citation type="journal article" date="2021" name="Int. J. Mol. Sci.">
        <title>Extreme Enlargement of the Inverted Repeat Region in the Plastid Genomes of Diatoms from the Genus Climaconeis.</title>
        <authorList>
            <person name="Gastineau R."/>
            <person name="Davidovich N.A."/>
            <person name="Davidovich O.I."/>
            <person name="Lemieux C."/>
            <person name="Turmel M."/>
            <person name="Wrobel R.J."/>
            <person name="Witkowski A."/>
        </authorList>
    </citation>
    <scope>NUCLEOTIDE SEQUENCE</scope>
    <source>
        <strain evidence="2">SZCZ1889</strain>
    </source>
</reference>
<protein>
    <submittedName>
        <fullName evidence="2">Uncharacterized protein</fullName>
    </submittedName>
</protein>
<accession>A0A8F8X8I8</accession>
<dbReference type="EMBL" id="MZ365055">
    <property type="protein sequence ID" value="QYB19338.1"/>
    <property type="molecule type" value="Genomic_DNA"/>
</dbReference>
<organism evidence="2">
    <name type="scientific">Climaconeis cf. scalaris</name>
    <dbReference type="NCBI Taxonomy" id="2846828"/>
    <lineage>
        <taxon>Eukaryota</taxon>
        <taxon>Sar</taxon>
        <taxon>Stramenopiles</taxon>
        <taxon>Ochrophyta</taxon>
        <taxon>Bacillariophyta</taxon>
        <taxon>Bacillariophyceae</taxon>
        <taxon>Bacillariophycidae</taxon>
        <taxon>Naviculales</taxon>
        <taxon>Berkeleyaceae</taxon>
        <taxon>Climaconeis</taxon>
    </lineage>
</organism>
<feature type="region of interest" description="Disordered" evidence="1">
    <location>
        <begin position="53"/>
        <end position="78"/>
    </location>
</feature>
<gene>
    <name evidence="2" type="primary">orf299</name>
</gene>
<sequence>MLTSIERLIPNQLDYQTDQQELLLDLRGGGSDPSEFIIKILLIWTMSKNYKPTDGFQPKPTPKIHQYSGRQGHQGHIQPNPRIAAKLQENPVNRNNPGQGSYRSSNHLSMDKLANSLSPEYSEFQRKYYSEFLPKRFDTNNYSAKEFKKLAKDSRIDDVTRVSIDEAITIVQAKLENLVIKPTRLDMEIARRVDLDYKVQGPAPFTHFDVKNPVGSEILKKQGQTISLEDMSYKIGQKIVAQKHKFVGLENGPVGPENVGHIVDLCYVPSSKKAIVKQNVLQEPLDKSSDAGLIFLNDI</sequence>
<dbReference type="AlphaFoldDB" id="A0A8F8X8I8"/>
<keyword evidence="2" id="KW-0934">Plastid</keyword>
<geneLocation type="plastid" evidence="2"/>
<name>A0A8F8X8I8_9STRA</name>
<dbReference type="EMBL" id="MZ365055">
    <property type="protein sequence ID" value="QYB19239.1"/>
    <property type="molecule type" value="Genomic_DNA"/>
</dbReference>
<proteinExistence type="predicted"/>
<evidence type="ECO:0000313" key="2">
    <source>
        <dbReference type="EMBL" id="QYB19338.1"/>
    </source>
</evidence>